<evidence type="ECO:0000256" key="6">
    <source>
        <dbReference type="SAM" id="Phobius"/>
    </source>
</evidence>
<comment type="caution">
    <text evidence="9">The sequence shown here is derived from an EMBL/GenBank/DDBJ whole genome shotgun (WGS) entry which is preliminary data.</text>
</comment>
<feature type="domain" description="ABC3 transporter permease C-terminal" evidence="7">
    <location>
        <begin position="299"/>
        <end position="412"/>
    </location>
</feature>
<proteinExistence type="predicted"/>
<feature type="transmembrane region" description="Helical" evidence="6">
    <location>
        <begin position="769"/>
        <end position="789"/>
    </location>
</feature>
<feature type="transmembrane region" description="Helical" evidence="6">
    <location>
        <begin position="21"/>
        <end position="42"/>
    </location>
</feature>
<dbReference type="InterPro" id="IPR025857">
    <property type="entry name" value="MacB_PCD"/>
</dbReference>
<feature type="domain" description="MacB-like periplasmic core" evidence="8">
    <location>
        <begin position="20"/>
        <end position="205"/>
    </location>
</feature>
<dbReference type="EMBL" id="QXED01000022">
    <property type="protein sequence ID" value="RIV17229.1"/>
    <property type="molecule type" value="Genomic_DNA"/>
</dbReference>
<dbReference type="PANTHER" id="PTHR30572:SF18">
    <property type="entry name" value="ABC-TYPE MACROLIDE FAMILY EXPORT SYSTEM PERMEASE COMPONENT 2"/>
    <property type="match status" value="1"/>
</dbReference>
<evidence type="ECO:0000256" key="3">
    <source>
        <dbReference type="ARBA" id="ARBA00022692"/>
    </source>
</evidence>
<comment type="subcellular location">
    <subcellularLocation>
        <location evidence="1">Cell membrane</location>
        <topology evidence="1">Multi-pass membrane protein</topology>
    </subcellularLocation>
</comment>
<accession>A0A418LVJ9</accession>
<dbReference type="RefSeq" id="WP_119671975.1">
    <property type="nucleotide sequence ID" value="NZ_QXED01000022.1"/>
</dbReference>
<dbReference type="InterPro" id="IPR050250">
    <property type="entry name" value="Macrolide_Exporter_MacB"/>
</dbReference>
<feature type="transmembrane region" description="Helical" evidence="6">
    <location>
        <begin position="683"/>
        <end position="707"/>
    </location>
</feature>
<dbReference type="PANTHER" id="PTHR30572">
    <property type="entry name" value="MEMBRANE COMPONENT OF TRANSPORTER-RELATED"/>
    <property type="match status" value="1"/>
</dbReference>
<feature type="transmembrane region" description="Helical" evidence="6">
    <location>
        <begin position="436"/>
        <end position="456"/>
    </location>
</feature>
<evidence type="ECO:0000256" key="2">
    <source>
        <dbReference type="ARBA" id="ARBA00022475"/>
    </source>
</evidence>
<gene>
    <name evidence="9" type="ORF">DYU11_32715</name>
</gene>
<feature type="transmembrane region" description="Helical" evidence="6">
    <location>
        <begin position="344"/>
        <end position="366"/>
    </location>
</feature>
<dbReference type="GO" id="GO:0022857">
    <property type="term" value="F:transmembrane transporter activity"/>
    <property type="evidence" value="ECO:0007669"/>
    <property type="project" value="TreeGrafter"/>
</dbReference>
<keyword evidence="3 6" id="KW-0812">Transmembrane</keyword>
<name>A0A418LVJ9_9BACT</name>
<dbReference type="OrthoDB" id="5933722at2"/>
<dbReference type="Pfam" id="PF12704">
    <property type="entry name" value="MacB_PCD"/>
    <property type="match status" value="1"/>
</dbReference>
<keyword evidence="2" id="KW-1003">Cell membrane</keyword>
<evidence type="ECO:0000313" key="9">
    <source>
        <dbReference type="EMBL" id="RIV17229.1"/>
    </source>
</evidence>
<dbReference type="AlphaFoldDB" id="A0A418LVJ9"/>
<dbReference type="Proteomes" id="UP000283523">
    <property type="component" value="Unassembled WGS sequence"/>
</dbReference>
<dbReference type="GO" id="GO:0005886">
    <property type="term" value="C:plasma membrane"/>
    <property type="evidence" value="ECO:0007669"/>
    <property type="project" value="UniProtKB-SubCell"/>
</dbReference>
<feature type="transmembrane region" description="Helical" evidence="6">
    <location>
        <begin position="386"/>
        <end position="415"/>
    </location>
</feature>
<evidence type="ECO:0000259" key="7">
    <source>
        <dbReference type="Pfam" id="PF02687"/>
    </source>
</evidence>
<evidence type="ECO:0000256" key="5">
    <source>
        <dbReference type="ARBA" id="ARBA00023136"/>
    </source>
</evidence>
<protein>
    <submittedName>
        <fullName evidence="9">ABC transporter permease</fullName>
    </submittedName>
</protein>
<keyword evidence="4 6" id="KW-1133">Transmembrane helix</keyword>
<feature type="domain" description="ABC3 transporter permease C-terminal" evidence="7">
    <location>
        <begin position="686"/>
        <end position="799"/>
    </location>
</feature>
<evidence type="ECO:0000256" key="1">
    <source>
        <dbReference type="ARBA" id="ARBA00004651"/>
    </source>
</evidence>
<evidence type="ECO:0000259" key="8">
    <source>
        <dbReference type="Pfam" id="PF12704"/>
    </source>
</evidence>
<reference evidence="9 10" key="1">
    <citation type="submission" date="2018-08" db="EMBL/GenBank/DDBJ databases">
        <title>Fibrisoma montanum sp. nov., isolated from Danxia mountain soil.</title>
        <authorList>
            <person name="Huang Y."/>
        </authorList>
    </citation>
    <scope>NUCLEOTIDE SEQUENCE [LARGE SCALE GENOMIC DNA]</scope>
    <source>
        <strain evidence="9 10">HYT19</strain>
    </source>
</reference>
<sequence length="806" mass="89270">MLLNYLKIAFRQLWRNRLFSAVNVVGLAVGLAVSLLIGLFVAHEWSFDRFHPNADYIYRVHTKMQYSDYEFPSDKASARIGPDLQKRLPGVLNFVRFFRNPDAPFDVSPRRRFTQDGFALTDASFFQMFGFRLLQGDVRTVFRTPQSLVVAERVARQWFGTEDPIGRIVQYKNKLPFVITGVMADPPSNSTLQLDVLAPITSFRAVDQLRHSSAKRPDGQTELDFPGYSRGHFETYLLVKNAYTAGRIPALLHQMTIETGENGTQTDLFAFFVQPLTSIHFGANFGDIANVRLVSLFSLAAVLILLLALVNYMSLTTARSAERGREVAVRKVAGASRKTLAGQFYMESALVTLISFGLALLLFSTLRVPFQNLIQSQIDNAFLSQPLFISVALGLMLLCVAVSGSYPALVLSAFAPAETLRGKFGLRVGSGRLRKAFTVLQFGASAGLIACSFIIYQQLQLLRTKDIGLQKAQVLAVPFAANLSARVATLQQQMTQLPGVGAVTVADLALFRRQPTTVGFTSPVNGRELSLGIINADVTFLDFFGIRWAVEPPADNRLGTKNTMILNESAAKLAGIYDQGVRWPLFGNPVEVLGITQDFNYASLRDRVEPVMLFVSRDSSATFYDLAGGCFYLRLTPGTNWRSTLNQIGKLCHRYDPESAFSYYFLDEAFDNFHRSESRLTNVFGLFTGVALFIAGLGLFGLAAFTAEQRTKEIGVRKVLGASVASIVALLSKDFLKLVLVAILLATPIAWYAMNQWLQDFAYKIDIEWWVFALAGLLATTVAVLTVSFQSIKAALMNPVKSLRTE</sequence>
<dbReference type="InterPro" id="IPR003838">
    <property type="entry name" value="ABC3_permease_C"/>
</dbReference>
<evidence type="ECO:0000313" key="10">
    <source>
        <dbReference type="Proteomes" id="UP000283523"/>
    </source>
</evidence>
<dbReference type="Pfam" id="PF02687">
    <property type="entry name" value="FtsX"/>
    <property type="match status" value="2"/>
</dbReference>
<evidence type="ECO:0000256" key="4">
    <source>
        <dbReference type="ARBA" id="ARBA00022989"/>
    </source>
</evidence>
<keyword evidence="5 6" id="KW-0472">Membrane</keyword>
<feature type="transmembrane region" description="Helical" evidence="6">
    <location>
        <begin position="293"/>
        <end position="315"/>
    </location>
</feature>
<organism evidence="9 10">
    <name type="scientific">Fibrisoma montanum</name>
    <dbReference type="NCBI Taxonomy" id="2305895"/>
    <lineage>
        <taxon>Bacteria</taxon>
        <taxon>Pseudomonadati</taxon>
        <taxon>Bacteroidota</taxon>
        <taxon>Cytophagia</taxon>
        <taxon>Cytophagales</taxon>
        <taxon>Spirosomataceae</taxon>
        <taxon>Fibrisoma</taxon>
    </lineage>
</organism>
<feature type="transmembrane region" description="Helical" evidence="6">
    <location>
        <begin position="735"/>
        <end position="754"/>
    </location>
</feature>
<keyword evidence="10" id="KW-1185">Reference proteome</keyword>